<dbReference type="EMBL" id="FODT01000003">
    <property type="protein sequence ID" value="SEO48166.1"/>
    <property type="molecule type" value="Genomic_DNA"/>
</dbReference>
<evidence type="ECO:0000313" key="2">
    <source>
        <dbReference type="EMBL" id="SEO48166.1"/>
    </source>
</evidence>
<keyword evidence="1" id="KW-0812">Transmembrane</keyword>
<feature type="transmembrane region" description="Helical" evidence="1">
    <location>
        <begin position="21"/>
        <end position="42"/>
    </location>
</feature>
<proteinExistence type="predicted"/>
<reference evidence="3" key="1">
    <citation type="submission" date="2016-10" db="EMBL/GenBank/DDBJ databases">
        <authorList>
            <person name="Varghese N."/>
            <person name="Submissions S."/>
        </authorList>
    </citation>
    <scope>NUCLEOTIDE SEQUENCE [LARGE SCALE GENOMIC DNA]</scope>
    <source>
        <strain evidence="3">DSM 123</strain>
    </source>
</reference>
<keyword evidence="3" id="KW-1185">Reference proteome</keyword>
<dbReference type="AlphaFoldDB" id="A0A1H8Q263"/>
<accession>A0A1H8Q263</accession>
<sequence>MPIRGMNDDKIDSATRKGNEPAPLLLIAIAVVPLLGIVAWLLGVFG</sequence>
<dbReference type="Proteomes" id="UP000199615">
    <property type="component" value="Unassembled WGS sequence"/>
</dbReference>
<evidence type="ECO:0000313" key="3">
    <source>
        <dbReference type="Proteomes" id="UP000199615"/>
    </source>
</evidence>
<evidence type="ECO:0000256" key="1">
    <source>
        <dbReference type="SAM" id="Phobius"/>
    </source>
</evidence>
<name>A0A1H8Q263_9BRAD</name>
<gene>
    <name evidence="2" type="ORF">SAMN05444123_10320</name>
</gene>
<organism evidence="2 3">
    <name type="scientific">Rhodopseudomonas pseudopalustris</name>
    <dbReference type="NCBI Taxonomy" id="1513892"/>
    <lineage>
        <taxon>Bacteria</taxon>
        <taxon>Pseudomonadati</taxon>
        <taxon>Pseudomonadota</taxon>
        <taxon>Alphaproteobacteria</taxon>
        <taxon>Hyphomicrobiales</taxon>
        <taxon>Nitrobacteraceae</taxon>
        <taxon>Rhodopseudomonas</taxon>
    </lineage>
</organism>
<keyword evidence="1" id="KW-0472">Membrane</keyword>
<protein>
    <submittedName>
        <fullName evidence="2">Uncharacterized protein</fullName>
    </submittedName>
</protein>
<keyword evidence="1" id="KW-1133">Transmembrane helix</keyword>